<comment type="caution">
    <text evidence="12">The sequence shown here is derived from an EMBL/GenBank/DDBJ whole genome shotgun (WGS) entry which is preliminary data.</text>
</comment>
<dbReference type="InterPro" id="IPR012839">
    <property type="entry name" value="Organic_radical_activase"/>
</dbReference>
<dbReference type="PROSITE" id="PS00198">
    <property type="entry name" value="4FE4S_FER_1"/>
    <property type="match status" value="2"/>
</dbReference>
<dbReference type="InterPro" id="IPR040074">
    <property type="entry name" value="BssD/PflA/YjjW"/>
</dbReference>
<dbReference type="GO" id="GO:0051539">
    <property type="term" value="F:4 iron, 4 sulfur cluster binding"/>
    <property type="evidence" value="ECO:0007669"/>
    <property type="project" value="UniProtKB-KW"/>
</dbReference>
<protein>
    <submittedName>
        <fullName evidence="12">Radical activating enzyme</fullName>
    </submittedName>
</protein>
<keyword evidence="13" id="KW-1185">Reference proteome</keyword>
<comment type="cofactor">
    <cofactor evidence="1">
        <name>[4Fe-4S] cluster</name>
        <dbReference type="ChEBI" id="CHEBI:49883"/>
    </cofactor>
</comment>
<dbReference type="InterPro" id="IPR034457">
    <property type="entry name" value="Organic_radical-activating"/>
</dbReference>
<dbReference type="OrthoDB" id="9782387at2"/>
<dbReference type="AlphaFoldDB" id="G0V3M1"/>
<evidence type="ECO:0000256" key="2">
    <source>
        <dbReference type="ARBA" id="ARBA00009777"/>
    </source>
</evidence>
<dbReference type="eggNOG" id="COG1180">
    <property type="taxonomic scope" value="Bacteria"/>
</dbReference>
<dbReference type="PANTHER" id="PTHR30352:SF13">
    <property type="entry name" value="GLYCYL-RADICAL ENZYME ACTIVATING ENZYME YJJW-RELATED"/>
    <property type="match status" value="1"/>
</dbReference>
<keyword evidence="8" id="KW-0411">Iron-sulfur</keyword>
<organism evidence="12 13">
    <name type="scientific">Caloramator australicus RC3</name>
    <dbReference type="NCBI Taxonomy" id="857293"/>
    <lineage>
        <taxon>Bacteria</taxon>
        <taxon>Bacillati</taxon>
        <taxon>Bacillota</taxon>
        <taxon>Clostridia</taxon>
        <taxon>Eubacteriales</taxon>
        <taxon>Clostridiaceae</taxon>
        <taxon>Caloramator</taxon>
    </lineage>
</organism>
<dbReference type="STRING" id="857293.CAAU_0061"/>
<keyword evidence="7" id="KW-0408">Iron</keyword>
<evidence type="ECO:0000256" key="8">
    <source>
        <dbReference type="ARBA" id="ARBA00023014"/>
    </source>
</evidence>
<dbReference type="InterPro" id="IPR017896">
    <property type="entry name" value="4Fe4S_Fe-S-bd"/>
</dbReference>
<name>G0V3M1_9CLOT</name>
<dbReference type="RefSeq" id="WP_008907434.1">
    <property type="nucleotide sequence ID" value="NZ_CAKP01000001.1"/>
</dbReference>
<dbReference type="SFLD" id="SFLDF00392">
    <property type="entry name" value="YjjI_activase"/>
    <property type="match status" value="1"/>
</dbReference>
<dbReference type="SUPFAM" id="SSF54862">
    <property type="entry name" value="4Fe-4S ferredoxins"/>
    <property type="match status" value="1"/>
</dbReference>
<feature type="domain" description="Radical SAM core" evidence="11">
    <location>
        <begin position="14"/>
        <end position="272"/>
    </location>
</feature>
<dbReference type="PROSITE" id="PS01087">
    <property type="entry name" value="RADICAL_ACTIVATING"/>
    <property type="match status" value="1"/>
</dbReference>
<proteinExistence type="inferred from homology"/>
<sequence>MKAPVNKIIPFSSVDGPGNRFSLFFQGCNFNCLYCHNPETINLCNNCGICLEVCPKGALNIIDGKVLWKEALCVKCDLCIKECPNLSSPKVKYMSVKEILNEVYKYKLFLSGVTVSGGECMLYAEFLKELFKEIKNLNLTCFIDSNGYILFEEFNDLLNLTDAVMLDVKSYDEKEHIMLTGKSNKNVLRNLIYLGSIGKLYEVRTVVVPDVLDNVNNIYSISKMIANIDDKIRYKLIKFRPLGVRKEFSRIKSPTDDFMTKLKEIAVNNGCKNVIIT</sequence>
<evidence type="ECO:0000256" key="5">
    <source>
        <dbReference type="ARBA" id="ARBA00022723"/>
    </source>
</evidence>
<evidence type="ECO:0000256" key="9">
    <source>
        <dbReference type="ARBA" id="ARBA00047365"/>
    </source>
</evidence>
<dbReference type="EMBL" id="CAKP01000001">
    <property type="protein sequence ID" value="CCC57711.1"/>
    <property type="molecule type" value="Genomic_DNA"/>
</dbReference>
<evidence type="ECO:0000256" key="3">
    <source>
        <dbReference type="ARBA" id="ARBA00022485"/>
    </source>
</evidence>
<dbReference type="PROSITE" id="PS51379">
    <property type="entry name" value="4FE4S_FER_2"/>
    <property type="match status" value="1"/>
</dbReference>
<dbReference type="InterPro" id="IPR023912">
    <property type="entry name" value="YjjW_bact"/>
</dbReference>
<evidence type="ECO:0000256" key="7">
    <source>
        <dbReference type="ARBA" id="ARBA00023004"/>
    </source>
</evidence>
<dbReference type="PROSITE" id="PS51918">
    <property type="entry name" value="RADICAL_SAM"/>
    <property type="match status" value="1"/>
</dbReference>
<evidence type="ECO:0000313" key="13">
    <source>
        <dbReference type="Proteomes" id="UP000007652"/>
    </source>
</evidence>
<dbReference type="Pfam" id="PF00037">
    <property type="entry name" value="Fer4"/>
    <property type="match status" value="1"/>
</dbReference>
<evidence type="ECO:0000256" key="6">
    <source>
        <dbReference type="ARBA" id="ARBA00023002"/>
    </source>
</evidence>
<dbReference type="PANTHER" id="PTHR30352">
    <property type="entry name" value="PYRUVATE FORMATE-LYASE-ACTIVATING ENZYME"/>
    <property type="match status" value="1"/>
</dbReference>
<dbReference type="Pfam" id="PF04055">
    <property type="entry name" value="Radical_SAM"/>
    <property type="match status" value="1"/>
</dbReference>
<keyword evidence="5" id="KW-0479">Metal-binding</keyword>
<dbReference type="InterPro" id="IPR001989">
    <property type="entry name" value="Radical_activat_CS"/>
</dbReference>
<dbReference type="InterPro" id="IPR058240">
    <property type="entry name" value="rSAM_sf"/>
</dbReference>
<keyword evidence="3" id="KW-0004">4Fe-4S</keyword>
<evidence type="ECO:0000259" key="11">
    <source>
        <dbReference type="PROSITE" id="PS51918"/>
    </source>
</evidence>
<comment type="catalytic activity">
    <reaction evidence="9">
        <text>glycyl-[protein] + reduced [flavodoxin] + S-adenosyl-L-methionine = glycin-2-yl radical-[protein] + semiquinone [flavodoxin] + 5'-deoxyadenosine + L-methionine + H(+)</text>
        <dbReference type="Rhea" id="RHEA:61976"/>
        <dbReference type="Rhea" id="RHEA-COMP:10622"/>
        <dbReference type="Rhea" id="RHEA-COMP:14480"/>
        <dbReference type="Rhea" id="RHEA-COMP:15993"/>
        <dbReference type="Rhea" id="RHEA-COMP:15994"/>
        <dbReference type="ChEBI" id="CHEBI:15378"/>
        <dbReference type="ChEBI" id="CHEBI:17319"/>
        <dbReference type="ChEBI" id="CHEBI:29947"/>
        <dbReference type="ChEBI" id="CHEBI:32722"/>
        <dbReference type="ChEBI" id="CHEBI:57618"/>
        <dbReference type="ChEBI" id="CHEBI:57844"/>
        <dbReference type="ChEBI" id="CHEBI:59789"/>
        <dbReference type="ChEBI" id="CHEBI:140311"/>
    </reaction>
</comment>
<evidence type="ECO:0000259" key="10">
    <source>
        <dbReference type="PROSITE" id="PS51379"/>
    </source>
</evidence>
<dbReference type="GO" id="GO:0016491">
    <property type="term" value="F:oxidoreductase activity"/>
    <property type="evidence" value="ECO:0007669"/>
    <property type="project" value="UniProtKB-KW"/>
</dbReference>
<keyword evidence="6" id="KW-0560">Oxidoreductase</keyword>
<dbReference type="SFLD" id="SFLDG01118">
    <property type="entry name" value="activating_enzymes__group_2"/>
    <property type="match status" value="1"/>
</dbReference>
<evidence type="ECO:0000256" key="1">
    <source>
        <dbReference type="ARBA" id="ARBA00001966"/>
    </source>
</evidence>
<feature type="domain" description="4Fe-4S ferredoxin-type" evidence="10">
    <location>
        <begin position="37"/>
        <end position="64"/>
    </location>
</feature>
<comment type="similarity">
    <text evidence="2">Belongs to the organic radical-activating enzymes family.</text>
</comment>
<reference evidence="12 13" key="1">
    <citation type="journal article" date="2011" name="J. Bacteriol.">
        <title>Draft genome sequence of Caloramator australicus strain RC3T, a thermoanaerobe from the Great Artesian Basin of Australia.</title>
        <authorList>
            <person name="Ogg C.D."/>
            <person name="Patel B.K.C."/>
        </authorList>
    </citation>
    <scope>NUCLEOTIDE SEQUENCE [LARGE SCALE GENOMIC DNA]</scope>
    <source>
        <strain evidence="12 13">RC3</strain>
    </source>
</reference>
<dbReference type="GO" id="GO:0046872">
    <property type="term" value="F:metal ion binding"/>
    <property type="evidence" value="ECO:0007669"/>
    <property type="project" value="UniProtKB-KW"/>
</dbReference>
<evidence type="ECO:0000313" key="12">
    <source>
        <dbReference type="EMBL" id="CCC57711.1"/>
    </source>
</evidence>
<dbReference type="NCBIfam" id="TIGR04041">
    <property type="entry name" value="activase_YjjW"/>
    <property type="match status" value="1"/>
</dbReference>
<dbReference type="InterPro" id="IPR017900">
    <property type="entry name" value="4Fe4S_Fe_S_CS"/>
</dbReference>
<dbReference type="InterPro" id="IPR007197">
    <property type="entry name" value="rSAM"/>
</dbReference>
<dbReference type="SFLD" id="SFLDS00029">
    <property type="entry name" value="Radical_SAM"/>
    <property type="match status" value="1"/>
</dbReference>
<accession>G0V3M1</accession>
<dbReference type="Gene3D" id="3.20.20.70">
    <property type="entry name" value="Aldolase class I"/>
    <property type="match status" value="1"/>
</dbReference>
<gene>
    <name evidence="12" type="ORF">CAAU_0061</name>
</gene>
<dbReference type="InterPro" id="IPR013785">
    <property type="entry name" value="Aldolase_TIM"/>
</dbReference>
<dbReference type="Proteomes" id="UP000007652">
    <property type="component" value="Unassembled WGS sequence"/>
</dbReference>
<dbReference type="SFLD" id="SFLDG01066">
    <property type="entry name" value="organic_radical-activating_enz"/>
    <property type="match status" value="1"/>
</dbReference>
<keyword evidence="4" id="KW-0949">S-adenosyl-L-methionine</keyword>
<dbReference type="SUPFAM" id="SSF102114">
    <property type="entry name" value="Radical SAM enzymes"/>
    <property type="match status" value="1"/>
</dbReference>
<dbReference type="PIRSF" id="PIRSF000371">
    <property type="entry name" value="PFL_act_enz"/>
    <property type="match status" value="1"/>
</dbReference>
<evidence type="ECO:0000256" key="4">
    <source>
        <dbReference type="ARBA" id="ARBA00022691"/>
    </source>
</evidence>
<dbReference type="Gene3D" id="3.30.70.20">
    <property type="match status" value="1"/>
</dbReference>